<evidence type="ECO:0008006" key="5">
    <source>
        <dbReference type="Google" id="ProtNLM"/>
    </source>
</evidence>
<evidence type="ECO:0000256" key="1">
    <source>
        <dbReference type="SAM" id="Coils"/>
    </source>
</evidence>
<keyword evidence="1" id="KW-0175">Coiled coil</keyword>
<evidence type="ECO:0000256" key="2">
    <source>
        <dbReference type="SAM" id="MobiDB-lite"/>
    </source>
</evidence>
<dbReference type="STRING" id="599839.J4HYB2"/>
<dbReference type="Gene3D" id="3.90.70.10">
    <property type="entry name" value="Cysteine proteinases"/>
    <property type="match status" value="1"/>
</dbReference>
<dbReference type="EMBL" id="HE797128">
    <property type="protein sequence ID" value="CCM03777.1"/>
    <property type="molecule type" value="Genomic_DNA"/>
</dbReference>
<name>J4HYB2_9APHY</name>
<dbReference type="Proteomes" id="UP000006352">
    <property type="component" value="Unassembled WGS sequence"/>
</dbReference>
<dbReference type="HOGENOM" id="CLU_023748_0_0_1"/>
<dbReference type="GeneID" id="24098688"/>
<keyword evidence="4" id="KW-1185">Reference proteome</keyword>
<feature type="region of interest" description="Disordered" evidence="2">
    <location>
        <begin position="652"/>
        <end position="692"/>
    </location>
</feature>
<feature type="compositionally biased region" description="Basic and acidic residues" evidence="2">
    <location>
        <begin position="682"/>
        <end position="692"/>
    </location>
</feature>
<dbReference type="AlphaFoldDB" id="J4HYB2"/>
<accession>J4HYB2</accession>
<feature type="region of interest" description="Disordered" evidence="2">
    <location>
        <begin position="66"/>
        <end position="95"/>
    </location>
</feature>
<dbReference type="RefSeq" id="XP_012183060.1">
    <property type="nucleotide sequence ID" value="XM_012327670.1"/>
</dbReference>
<sequence>MEHRASQSSSPTPKEQADVDTLMTLMGGGITSDVALKLLRKHFGDVEKAAAAIFDGGLTNEIQQLETAEVSSKRSRPQTPPPSKPENSSPVIDLTADDDDHELSRALRASLEDHAPKFGPSDRAPDPNWAVVPSNVEVGTGISQDDHSLSQAIAASLTYNYSEEAYEDIPLEQRVRKDEQPIALRSTNSSLAHAGLILHGLFHVPQVRYAIAQWRPTSESQENDDISPPTGGPAELVIWSLLEMFANMDVALMSELNVDELLAAMNAEHWSTPAERPGDIAYNFYNRLAWTAENMLQQDVAAANPELSMQRLFHFRYGFSNADLSHAPIDPKFDLSIVKVDVRGAEDTNDLISCLSGELGLTDLNPDPSRQQVIFESSEVVAFQIVRDNAPPTYTSSVGKGGRTDRTTFGYPKHVYLDQFMKSNLELANEKRGKQRELLAQIDELVAKKDALVRYNDRDTLADLRSSLRYYETVAEDNSDPQRKAELHDTAQKLRKALVRIENELQSGSATVSGKIYNPELSAAMDASVAHLKDQVTSMFDCPELQQHRYDLRVVLAHDGLYGRSHVYSYVKQKHIWWKTLDYIVNQVSEETVLTDPVGLHLGAGPFFLIYSRALTEEEESLQIAWPDNIKNDVKYNNQAFLSRLPPEVVARVSDPNSPPTSPYHSAAPSEYTMSSGTVEPPESREEPMDIV</sequence>
<proteinExistence type="predicted"/>
<gene>
    <name evidence="3" type="ORF">FIBRA_05924</name>
</gene>
<dbReference type="PANTHER" id="PTHR39597">
    <property type="entry name" value="UBA DOMAIN-CONTAINING PROTEIN RUP1"/>
    <property type="match status" value="1"/>
</dbReference>
<evidence type="ECO:0000313" key="3">
    <source>
        <dbReference type="EMBL" id="CCM03777.1"/>
    </source>
</evidence>
<dbReference type="SUPFAM" id="SSF54001">
    <property type="entry name" value="Cysteine proteinases"/>
    <property type="match status" value="1"/>
</dbReference>
<dbReference type="InterPro" id="IPR055335">
    <property type="entry name" value="Ucp6/RUP1"/>
</dbReference>
<protein>
    <recommendedName>
        <fullName evidence="5">USP domain-containing protein</fullName>
    </recommendedName>
</protein>
<dbReference type="OrthoDB" id="443682at2759"/>
<dbReference type="PANTHER" id="PTHR39597:SF1">
    <property type="entry name" value="UBA DOMAIN-CONTAINING PROTEIN RUP1"/>
    <property type="match status" value="1"/>
</dbReference>
<feature type="coiled-coil region" evidence="1">
    <location>
        <begin position="484"/>
        <end position="511"/>
    </location>
</feature>
<dbReference type="InterPro" id="IPR038765">
    <property type="entry name" value="Papain-like_cys_pep_sf"/>
</dbReference>
<reference evidence="3 4" key="1">
    <citation type="journal article" date="2012" name="Appl. Environ. Microbiol.">
        <title>Short-read sequencing for genomic analysis of the brown rot fungus Fibroporia radiculosa.</title>
        <authorList>
            <person name="Tang J.D."/>
            <person name="Perkins A.D."/>
            <person name="Sonstegard T.S."/>
            <person name="Schroeder S.G."/>
            <person name="Burgess S.C."/>
            <person name="Diehl S.V."/>
        </authorList>
    </citation>
    <scope>NUCLEOTIDE SEQUENCE [LARGE SCALE GENOMIC DNA]</scope>
    <source>
        <strain evidence="3 4">TFFH 294</strain>
    </source>
</reference>
<dbReference type="InParanoid" id="J4HYB2"/>
<organism evidence="3 4">
    <name type="scientific">Fibroporia radiculosa</name>
    <dbReference type="NCBI Taxonomy" id="599839"/>
    <lineage>
        <taxon>Eukaryota</taxon>
        <taxon>Fungi</taxon>
        <taxon>Dikarya</taxon>
        <taxon>Basidiomycota</taxon>
        <taxon>Agaricomycotina</taxon>
        <taxon>Agaricomycetes</taxon>
        <taxon>Polyporales</taxon>
        <taxon>Fibroporiaceae</taxon>
        <taxon>Fibroporia</taxon>
    </lineage>
</organism>
<evidence type="ECO:0000313" key="4">
    <source>
        <dbReference type="Proteomes" id="UP000006352"/>
    </source>
</evidence>